<organism evidence="2 3">
    <name type="scientific">Segatella cerevisiae</name>
    <dbReference type="NCBI Taxonomy" id="2053716"/>
    <lineage>
        <taxon>Bacteria</taxon>
        <taxon>Pseudomonadati</taxon>
        <taxon>Bacteroidota</taxon>
        <taxon>Bacteroidia</taxon>
        <taxon>Bacteroidales</taxon>
        <taxon>Prevotellaceae</taxon>
        <taxon>Segatella</taxon>
    </lineage>
</organism>
<keyword evidence="3" id="KW-1185">Reference proteome</keyword>
<dbReference type="InterPro" id="IPR000594">
    <property type="entry name" value="ThiF_NAD_FAD-bd"/>
</dbReference>
<evidence type="ECO:0000313" key="3">
    <source>
        <dbReference type="Proteomes" id="UP001204015"/>
    </source>
</evidence>
<accession>A0ABT1BWT8</accession>
<feature type="domain" description="THIF-type NAD/FAD binding fold" evidence="1">
    <location>
        <begin position="11"/>
        <end position="270"/>
    </location>
</feature>
<dbReference type="RefSeq" id="WP_252760080.1">
    <property type="nucleotide sequence ID" value="NZ_JAMXLY010000005.1"/>
</dbReference>
<name>A0ABT1BWT8_9BACT</name>
<dbReference type="PANTHER" id="PTHR43267:SF1">
    <property type="entry name" value="TRNA THREONYLCARBAMOYLADENOSINE DEHYDRATASE"/>
    <property type="match status" value="1"/>
</dbReference>
<dbReference type="SUPFAM" id="SSF69572">
    <property type="entry name" value="Activating enzymes of the ubiquitin-like proteins"/>
    <property type="match status" value="1"/>
</dbReference>
<reference evidence="2 3" key="1">
    <citation type="submission" date="2022-06" db="EMBL/GenBank/DDBJ databases">
        <title>A taxonomic note on the genus Prevotella: Description of four novel genera and emended description of the genera Hallella and Xylanibacter.</title>
        <authorList>
            <person name="Hitch T.C.A."/>
        </authorList>
    </citation>
    <scope>NUCLEOTIDE SEQUENCE [LARGE SCALE GENOMIC DNA]</scope>
    <source>
        <strain evidence="2 3">DSM 100619</strain>
    </source>
</reference>
<protein>
    <submittedName>
        <fullName evidence="2">tRNA threonylcarbamoyladenosine dehydratase</fullName>
    </submittedName>
</protein>
<sequence>MQNQFSRTQLLLGKPAIDTLNGSRVAVFGIGGVGGYVTEVLARSGVGELDLFDDDRICLTNVNRQIYALLSTVGKHKVDVAEERIHDINRRCIVHKYQMFYMPSNADDIDLTRFDYVVDCVDTVTAKLELIKRCYALHIPILSCMGAADKLDPTAFRVADINKTKMDPLAKVVRKKLRKLHIPHLKVVYSEEEPLKQIDDPTISCRFHCICPNKDMRKCTERRDIPASDAFVPAAAGLIVGGEVVKDLVRAAHTMRITPEEAPSNPYAQAAAEKAAEKLDKYRQICLEKKNGTWVDDKVVKTLESAGIR</sequence>
<dbReference type="Proteomes" id="UP001204015">
    <property type="component" value="Unassembled WGS sequence"/>
</dbReference>
<dbReference type="CDD" id="cd00755">
    <property type="entry name" value="YgdL_like"/>
    <property type="match status" value="1"/>
</dbReference>
<proteinExistence type="predicted"/>
<dbReference type="PANTHER" id="PTHR43267">
    <property type="entry name" value="TRNA THREONYLCARBAMOYLADENOSINE DEHYDRATASE"/>
    <property type="match status" value="1"/>
</dbReference>
<evidence type="ECO:0000259" key="1">
    <source>
        <dbReference type="Pfam" id="PF00899"/>
    </source>
</evidence>
<comment type="caution">
    <text evidence="2">The sequence shown here is derived from an EMBL/GenBank/DDBJ whole genome shotgun (WGS) entry which is preliminary data.</text>
</comment>
<dbReference type="Gene3D" id="3.40.50.720">
    <property type="entry name" value="NAD(P)-binding Rossmann-like Domain"/>
    <property type="match status" value="1"/>
</dbReference>
<dbReference type="InterPro" id="IPR045886">
    <property type="entry name" value="ThiF/MoeB/HesA"/>
</dbReference>
<dbReference type="Pfam" id="PF00899">
    <property type="entry name" value="ThiF"/>
    <property type="match status" value="1"/>
</dbReference>
<dbReference type="EMBL" id="JAMXLY010000005">
    <property type="protein sequence ID" value="MCO6024723.1"/>
    <property type="molecule type" value="Genomic_DNA"/>
</dbReference>
<gene>
    <name evidence="2" type="ORF">NG821_02505</name>
</gene>
<dbReference type="InterPro" id="IPR035985">
    <property type="entry name" value="Ubiquitin-activating_enz"/>
</dbReference>
<evidence type="ECO:0000313" key="2">
    <source>
        <dbReference type="EMBL" id="MCO6024723.1"/>
    </source>
</evidence>